<comment type="caution">
    <text evidence="8">The sequence shown here is derived from an EMBL/GenBank/DDBJ whole genome shotgun (WGS) entry which is preliminary data.</text>
</comment>
<feature type="transmembrane region" description="Helical" evidence="6">
    <location>
        <begin position="99"/>
        <end position="126"/>
    </location>
</feature>
<keyword evidence="2 6" id="KW-0812">Transmembrane</keyword>
<dbReference type="GO" id="GO:0016020">
    <property type="term" value="C:membrane"/>
    <property type="evidence" value="ECO:0007669"/>
    <property type="project" value="UniProtKB-SubCell"/>
</dbReference>
<evidence type="ECO:0000256" key="1">
    <source>
        <dbReference type="ARBA" id="ARBA00004141"/>
    </source>
</evidence>
<dbReference type="PANTHER" id="PTHR33048:SF47">
    <property type="entry name" value="INTEGRAL MEMBRANE PROTEIN-RELATED"/>
    <property type="match status" value="1"/>
</dbReference>
<dbReference type="InterPro" id="IPR052337">
    <property type="entry name" value="SAT4-like"/>
</dbReference>
<evidence type="ECO:0000259" key="7">
    <source>
        <dbReference type="Pfam" id="PF20684"/>
    </source>
</evidence>
<gene>
    <name evidence="8" type="ORF">GOMPHAMPRED_004653</name>
</gene>
<dbReference type="InterPro" id="IPR049326">
    <property type="entry name" value="Rhodopsin_dom_fungi"/>
</dbReference>
<comment type="subcellular location">
    <subcellularLocation>
        <location evidence="1">Membrane</location>
        <topology evidence="1">Multi-pass membrane protein</topology>
    </subcellularLocation>
</comment>
<feature type="domain" description="Rhodopsin" evidence="7">
    <location>
        <begin position="39"/>
        <end position="266"/>
    </location>
</feature>
<dbReference type="PANTHER" id="PTHR33048">
    <property type="entry name" value="PTH11-LIKE INTEGRAL MEMBRANE PROTEIN (AFU_ORTHOLOGUE AFUA_5G11245)"/>
    <property type="match status" value="1"/>
</dbReference>
<reference evidence="8" key="1">
    <citation type="submission" date="2021-03" db="EMBL/GenBank/DDBJ databases">
        <authorList>
            <person name="Tagirdzhanova G."/>
        </authorList>
    </citation>
    <scope>NUCLEOTIDE SEQUENCE</scope>
</reference>
<feature type="transmembrane region" description="Helical" evidence="6">
    <location>
        <begin position="138"/>
        <end position="159"/>
    </location>
</feature>
<keyword evidence="3 6" id="KW-1133">Transmembrane helix</keyword>
<feature type="transmembrane region" description="Helical" evidence="6">
    <location>
        <begin position="182"/>
        <end position="200"/>
    </location>
</feature>
<dbReference type="EMBL" id="CAJPDQ010000029">
    <property type="protein sequence ID" value="CAF9928323.1"/>
    <property type="molecule type" value="Genomic_DNA"/>
</dbReference>
<evidence type="ECO:0000313" key="9">
    <source>
        <dbReference type="Proteomes" id="UP000664169"/>
    </source>
</evidence>
<proteinExistence type="inferred from homology"/>
<organism evidence="8 9">
    <name type="scientific">Gomphillus americanus</name>
    <dbReference type="NCBI Taxonomy" id="1940652"/>
    <lineage>
        <taxon>Eukaryota</taxon>
        <taxon>Fungi</taxon>
        <taxon>Dikarya</taxon>
        <taxon>Ascomycota</taxon>
        <taxon>Pezizomycotina</taxon>
        <taxon>Lecanoromycetes</taxon>
        <taxon>OSLEUM clade</taxon>
        <taxon>Ostropomycetidae</taxon>
        <taxon>Ostropales</taxon>
        <taxon>Graphidaceae</taxon>
        <taxon>Gomphilloideae</taxon>
        <taxon>Gomphillus</taxon>
    </lineage>
</organism>
<evidence type="ECO:0000256" key="2">
    <source>
        <dbReference type="ARBA" id="ARBA00022692"/>
    </source>
</evidence>
<feature type="transmembrane region" description="Helical" evidence="6">
    <location>
        <begin position="22"/>
        <end position="43"/>
    </location>
</feature>
<evidence type="ECO:0000313" key="8">
    <source>
        <dbReference type="EMBL" id="CAF9928323.1"/>
    </source>
</evidence>
<evidence type="ECO:0000256" key="5">
    <source>
        <dbReference type="ARBA" id="ARBA00038359"/>
    </source>
</evidence>
<comment type="similarity">
    <text evidence="5">Belongs to the SAT4 family.</text>
</comment>
<dbReference type="Pfam" id="PF20684">
    <property type="entry name" value="Fung_rhodopsin"/>
    <property type="match status" value="1"/>
</dbReference>
<keyword evidence="4 6" id="KW-0472">Membrane</keyword>
<dbReference type="AlphaFoldDB" id="A0A8H3FPC0"/>
<feature type="transmembrane region" description="Helical" evidence="6">
    <location>
        <begin position="243"/>
        <end position="263"/>
    </location>
</feature>
<dbReference type="OrthoDB" id="3529975at2759"/>
<evidence type="ECO:0000256" key="3">
    <source>
        <dbReference type="ARBA" id="ARBA00022989"/>
    </source>
</evidence>
<evidence type="ECO:0000256" key="4">
    <source>
        <dbReference type="ARBA" id="ARBA00023136"/>
    </source>
</evidence>
<accession>A0A8H3FPC0</accession>
<keyword evidence="9" id="KW-1185">Reference proteome</keyword>
<protein>
    <recommendedName>
        <fullName evidence="7">Rhodopsin domain-containing protein</fullName>
    </recommendedName>
</protein>
<name>A0A8H3FPC0_9LECA</name>
<dbReference type="Proteomes" id="UP000664169">
    <property type="component" value="Unassembled WGS sequence"/>
</dbReference>
<feature type="transmembrane region" description="Helical" evidence="6">
    <location>
        <begin position="212"/>
        <end position="231"/>
    </location>
</feature>
<feature type="transmembrane region" description="Helical" evidence="6">
    <location>
        <begin position="55"/>
        <end position="79"/>
    </location>
</feature>
<evidence type="ECO:0000256" key="6">
    <source>
        <dbReference type="SAM" id="Phobius"/>
    </source>
</evidence>
<sequence length="346" mass="38554">MDPEIITQFPPGYVEEYNGDTLVISVSIFMAIMIISIALRFLAKTLMKSKFGADDWLMILSAIFGIATDACSLALVYYGGVGSHFAVIALKDPNEPISYTKIVIAYSTFYGIAMTLPKISVLCMFLQIFVESWQRKACYVLIGILATTSIADVIANWNLCTPLSFLWDKTIPSGHCIDVSAYWRWGTFPNIVTDVLMILLPIPAIIKIQLNVGLIASILRFHIFYTISSIGPDADPTYDLTLGPIYASLEVMVYNVCACLPFYRAFYLHVRRAGNTTKTPNVYGSKQSTWHQQTIGAASQSDDFQIPLHQVVGDQAHSTFAYLDDVSEKSTDDRGMRIRNEFQVIS</sequence>